<evidence type="ECO:0000313" key="3">
    <source>
        <dbReference type="Proteomes" id="UP000886858"/>
    </source>
</evidence>
<proteinExistence type="predicted"/>
<feature type="transmembrane region" description="Helical" evidence="1">
    <location>
        <begin position="182"/>
        <end position="204"/>
    </location>
</feature>
<feature type="transmembrane region" description="Helical" evidence="1">
    <location>
        <begin position="55"/>
        <end position="75"/>
    </location>
</feature>
<gene>
    <name evidence="2" type="ORF">H9717_12060</name>
</gene>
<feature type="transmembrane region" description="Helical" evidence="1">
    <location>
        <begin position="232"/>
        <end position="250"/>
    </location>
</feature>
<dbReference type="Proteomes" id="UP000886858">
    <property type="component" value="Unassembled WGS sequence"/>
</dbReference>
<name>A0A9D2L1V6_9FIRM</name>
<dbReference type="EMBL" id="DWYY01000131">
    <property type="protein sequence ID" value="HJA93825.1"/>
    <property type="molecule type" value="Genomic_DNA"/>
</dbReference>
<keyword evidence="1" id="KW-0472">Membrane</keyword>
<reference evidence="2" key="2">
    <citation type="submission" date="2021-04" db="EMBL/GenBank/DDBJ databases">
        <authorList>
            <person name="Gilroy R."/>
        </authorList>
    </citation>
    <scope>NUCLEOTIDE SEQUENCE</scope>
    <source>
        <strain evidence="2">CHK179-7159</strain>
    </source>
</reference>
<evidence type="ECO:0000313" key="2">
    <source>
        <dbReference type="EMBL" id="HJA93825.1"/>
    </source>
</evidence>
<dbReference type="InterPro" id="IPR010390">
    <property type="entry name" value="ABC-2_transporter-like"/>
</dbReference>
<evidence type="ECO:0000256" key="1">
    <source>
        <dbReference type="SAM" id="Phobius"/>
    </source>
</evidence>
<feature type="transmembrane region" description="Helical" evidence="1">
    <location>
        <begin position="139"/>
        <end position="170"/>
    </location>
</feature>
<dbReference type="PANTHER" id="PTHR36832">
    <property type="entry name" value="SLR1174 PROTEIN-RELATED"/>
    <property type="match status" value="1"/>
</dbReference>
<organism evidence="2 3">
    <name type="scientific">Candidatus Eisenbergiella merdipullorum</name>
    <dbReference type="NCBI Taxonomy" id="2838553"/>
    <lineage>
        <taxon>Bacteria</taxon>
        <taxon>Bacillati</taxon>
        <taxon>Bacillota</taxon>
        <taxon>Clostridia</taxon>
        <taxon>Lachnospirales</taxon>
        <taxon>Lachnospiraceae</taxon>
        <taxon>Eisenbergiella</taxon>
    </lineage>
</organism>
<sequence>MKKYIQYFRLNMINQLKYPVDLLSGILDKIIAAAASFFLWYAAYSDDRIVNGLDINQILIYVILANLITFLFNNGKDREIAKRMKNGDIAIDLTRPVQFQIYTVMRSVAESISKFCLFAAGIIVILKIVYRSYLLNDLLLTIAFLCSILLGICLQAEIDFCIGILSFWFINYWGLSIAKEAVVEIFSGALFPLELLGGAVQQAAGFFPFQYMLAVPVYIALGTDPSGTAQSIMRQILWIAIFHLAGAVLYKKAVKRITIMGG</sequence>
<feature type="transmembrane region" description="Helical" evidence="1">
    <location>
        <begin position="115"/>
        <end position="133"/>
    </location>
</feature>
<keyword evidence="1" id="KW-1133">Transmembrane helix</keyword>
<accession>A0A9D2L1V6</accession>
<dbReference type="Pfam" id="PF06182">
    <property type="entry name" value="ABC2_membrane_6"/>
    <property type="match status" value="1"/>
</dbReference>
<reference evidence="2" key="1">
    <citation type="journal article" date="2021" name="PeerJ">
        <title>Extensive microbial diversity within the chicken gut microbiome revealed by metagenomics and culture.</title>
        <authorList>
            <person name="Gilroy R."/>
            <person name="Ravi A."/>
            <person name="Getino M."/>
            <person name="Pursley I."/>
            <person name="Horton D.L."/>
            <person name="Alikhan N.F."/>
            <person name="Baker D."/>
            <person name="Gharbi K."/>
            <person name="Hall N."/>
            <person name="Watson M."/>
            <person name="Adriaenssens E.M."/>
            <person name="Foster-Nyarko E."/>
            <person name="Jarju S."/>
            <person name="Secka A."/>
            <person name="Antonio M."/>
            <person name="Oren A."/>
            <person name="Chaudhuri R.R."/>
            <person name="La Ragione R."/>
            <person name="Hildebrand F."/>
            <person name="Pallen M.J."/>
        </authorList>
    </citation>
    <scope>NUCLEOTIDE SEQUENCE</scope>
    <source>
        <strain evidence="2">CHK179-7159</strain>
    </source>
</reference>
<protein>
    <submittedName>
        <fullName evidence="2">ABC-2 family transporter protein</fullName>
    </submittedName>
</protein>
<dbReference type="PANTHER" id="PTHR36832:SF1">
    <property type="entry name" value="SLR1174 PROTEIN"/>
    <property type="match status" value="1"/>
</dbReference>
<feature type="transmembrane region" description="Helical" evidence="1">
    <location>
        <begin position="20"/>
        <end position="43"/>
    </location>
</feature>
<keyword evidence="1" id="KW-0812">Transmembrane</keyword>
<comment type="caution">
    <text evidence="2">The sequence shown here is derived from an EMBL/GenBank/DDBJ whole genome shotgun (WGS) entry which is preliminary data.</text>
</comment>
<dbReference type="AlphaFoldDB" id="A0A9D2L1V6"/>